<evidence type="ECO:0000256" key="4">
    <source>
        <dbReference type="PROSITE-ProRule" id="PRU01100"/>
    </source>
</evidence>
<evidence type="ECO:0000256" key="3">
    <source>
        <dbReference type="ARBA" id="ARBA00023295"/>
    </source>
</evidence>
<proteinExistence type="inferred from homology"/>
<comment type="similarity">
    <text evidence="1 4">Belongs to the glycosyl hydrolase 26 family.</text>
</comment>
<feature type="domain" description="GH26" evidence="7">
    <location>
        <begin position="50"/>
        <end position="346"/>
    </location>
</feature>
<keyword evidence="3 4" id="KW-0326">Glycosidase</keyword>
<dbReference type="PROSITE" id="PS51764">
    <property type="entry name" value="GH26"/>
    <property type="match status" value="1"/>
</dbReference>
<evidence type="ECO:0000259" key="7">
    <source>
        <dbReference type="PROSITE" id="PS51764"/>
    </source>
</evidence>
<dbReference type="STRING" id="758803.SAMN05421803_109111"/>
<feature type="active site" description="Proton donor" evidence="4">
    <location>
        <position position="201"/>
    </location>
</feature>
<dbReference type="PANTHER" id="PTHR40079:SF4">
    <property type="entry name" value="GH26 DOMAIN-CONTAINING PROTEIN-RELATED"/>
    <property type="match status" value="1"/>
</dbReference>
<gene>
    <name evidence="8" type="ORF">SAMN05421803_109111</name>
</gene>
<keyword evidence="2 4" id="KW-0378">Hydrolase</keyword>
<dbReference type="AlphaFoldDB" id="A0A1M6LYZ1"/>
<accession>A0A1M6LYZ1</accession>
<feature type="compositionally biased region" description="Basic and acidic residues" evidence="5">
    <location>
        <begin position="72"/>
        <end position="84"/>
    </location>
</feature>
<evidence type="ECO:0000256" key="1">
    <source>
        <dbReference type="ARBA" id="ARBA00007754"/>
    </source>
</evidence>
<protein>
    <submittedName>
        <fullName evidence="8">Mannan endo-1,4-beta-mannosidase</fullName>
    </submittedName>
</protein>
<dbReference type="PRINTS" id="PR00739">
    <property type="entry name" value="GLHYDRLASE26"/>
</dbReference>
<reference evidence="8 9" key="1">
    <citation type="submission" date="2016-11" db="EMBL/GenBank/DDBJ databases">
        <authorList>
            <person name="Jaros S."/>
            <person name="Januszkiewicz K."/>
            <person name="Wedrychowicz H."/>
        </authorList>
    </citation>
    <scope>NUCLEOTIDE SEQUENCE [LARGE SCALE GENOMIC DNA]</scope>
    <source>
        <strain evidence="8 9">CGMCC 4.5723</strain>
    </source>
</reference>
<dbReference type="RefSeq" id="WP_073380176.1">
    <property type="nucleotide sequence ID" value="NZ_FQZK01000009.1"/>
</dbReference>
<dbReference type="GO" id="GO:0016985">
    <property type="term" value="F:mannan endo-1,4-beta-mannosidase activity"/>
    <property type="evidence" value="ECO:0007669"/>
    <property type="project" value="InterPro"/>
</dbReference>
<dbReference type="Gene3D" id="3.20.20.80">
    <property type="entry name" value="Glycosidases"/>
    <property type="match status" value="1"/>
</dbReference>
<evidence type="ECO:0000313" key="9">
    <source>
        <dbReference type="Proteomes" id="UP000184452"/>
    </source>
</evidence>
<dbReference type="InterPro" id="IPR000805">
    <property type="entry name" value="Glyco_hydro_26"/>
</dbReference>
<keyword evidence="9" id="KW-1185">Reference proteome</keyword>
<feature type="region of interest" description="Disordered" evidence="5">
    <location>
        <begin position="64"/>
        <end position="84"/>
    </location>
</feature>
<dbReference type="SUPFAM" id="SSF51445">
    <property type="entry name" value="(Trans)glycosidases"/>
    <property type="match status" value="1"/>
</dbReference>
<keyword evidence="6" id="KW-0732">Signal</keyword>
<evidence type="ECO:0000256" key="2">
    <source>
        <dbReference type="ARBA" id="ARBA00022801"/>
    </source>
</evidence>
<organism evidence="8 9">
    <name type="scientific">Nocardiopsis flavescens</name>
    <dbReference type="NCBI Taxonomy" id="758803"/>
    <lineage>
        <taxon>Bacteria</taxon>
        <taxon>Bacillati</taxon>
        <taxon>Actinomycetota</taxon>
        <taxon>Actinomycetes</taxon>
        <taxon>Streptosporangiales</taxon>
        <taxon>Nocardiopsidaceae</taxon>
        <taxon>Nocardiopsis</taxon>
    </lineage>
</organism>
<feature type="signal peptide" evidence="6">
    <location>
        <begin position="1"/>
        <end position="35"/>
    </location>
</feature>
<evidence type="ECO:0000256" key="5">
    <source>
        <dbReference type="SAM" id="MobiDB-lite"/>
    </source>
</evidence>
<dbReference type="GO" id="GO:0006080">
    <property type="term" value="P:substituted mannan metabolic process"/>
    <property type="evidence" value="ECO:0007669"/>
    <property type="project" value="InterPro"/>
</dbReference>
<dbReference type="InterPro" id="IPR017853">
    <property type="entry name" value="GH"/>
</dbReference>
<dbReference type="PANTHER" id="PTHR40079">
    <property type="entry name" value="MANNAN ENDO-1,4-BETA-MANNOSIDASE E-RELATED"/>
    <property type="match status" value="1"/>
</dbReference>
<dbReference type="EMBL" id="FQZK01000009">
    <property type="protein sequence ID" value="SHJ76320.1"/>
    <property type="molecule type" value="Genomic_DNA"/>
</dbReference>
<sequence length="349" mass="38292">MTGHPRYQGLRRNAVRVATALLVAAPLLTAAPSAAGTAAAPPGGAAPGTARVDDTLAFLEGISGTSTVSGQHNKEPNSDPARHTRRVFDITGEYPGLWGGDFLFASSDVEARQTMVDEAAHQWGNGAIVTLTWHVCPPTQGSSCSWEDGVMSSLDDGQWAELITDGSPLNRAWKARLDEAVPYLRQLESQGVEVVWRPLHEMNDPWAWWGGRPGEDGSAELFRITHDHLTGERGLTNLVSNWNVKDVDVDSIGDYWPGDEYVDIASIDIWMKNQPSAQDYAAMREVAGGRPIALGEVGQVPGVETLEAQPDWVYFMTWPEYLDDKDLNPDSHVQRTYYDGRVLVLREMP</sequence>
<dbReference type="InterPro" id="IPR022790">
    <property type="entry name" value="GH26_dom"/>
</dbReference>
<dbReference type="OrthoDB" id="9816550at2"/>
<evidence type="ECO:0000313" key="8">
    <source>
        <dbReference type="EMBL" id="SHJ76320.1"/>
    </source>
</evidence>
<evidence type="ECO:0000256" key="6">
    <source>
        <dbReference type="SAM" id="SignalP"/>
    </source>
</evidence>
<dbReference type="Proteomes" id="UP000184452">
    <property type="component" value="Unassembled WGS sequence"/>
</dbReference>
<feature type="active site" description="Nucleophile" evidence="4">
    <location>
        <position position="296"/>
    </location>
</feature>
<dbReference type="Pfam" id="PF02156">
    <property type="entry name" value="Glyco_hydro_26"/>
    <property type="match status" value="1"/>
</dbReference>
<feature type="chain" id="PRO_5038455315" evidence="6">
    <location>
        <begin position="36"/>
        <end position="349"/>
    </location>
</feature>
<name>A0A1M6LYZ1_9ACTN</name>